<feature type="domain" description="CobN/magnesium chelatase" evidence="2">
    <location>
        <begin position="2"/>
        <end position="277"/>
    </location>
</feature>
<dbReference type="PANTHER" id="PTHR44119">
    <property type="entry name" value="MAGNESIUM-CHELATASE SUBUNIT CHLH, CHLOROPLASTIC"/>
    <property type="match status" value="1"/>
</dbReference>
<dbReference type="Proteomes" id="UP000275777">
    <property type="component" value="Chromosome"/>
</dbReference>
<keyword evidence="3" id="KW-0436">Ligase</keyword>
<dbReference type="EC" id="6.6.1.2" evidence="3"/>
<reference evidence="3 4" key="1">
    <citation type="submission" date="2018-12" db="EMBL/GenBank/DDBJ databases">
        <authorList>
            <consortium name="Pathogen Informatics"/>
        </authorList>
    </citation>
    <scope>NUCLEOTIDE SEQUENCE [LARGE SCALE GENOMIC DNA]</scope>
    <source>
        <strain evidence="3 4">NCTC9695</strain>
    </source>
</reference>
<accession>A0A447TA76</accession>
<proteinExistence type="predicted"/>
<dbReference type="EMBL" id="LR134182">
    <property type="protein sequence ID" value="VEB41777.1"/>
    <property type="molecule type" value="Genomic_DNA"/>
</dbReference>
<evidence type="ECO:0000256" key="1">
    <source>
        <dbReference type="SAM" id="MobiDB-lite"/>
    </source>
</evidence>
<gene>
    <name evidence="3" type="primary">cobN_6</name>
    <name evidence="3" type="ORF">NCTC9695_02216</name>
</gene>
<dbReference type="GO" id="GO:0051116">
    <property type="term" value="F:cobaltochelatase activity"/>
    <property type="evidence" value="ECO:0007669"/>
    <property type="project" value="UniProtKB-EC"/>
</dbReference>
<dbReference type="InterPro" id="IPR003672">
    <property type="entry name" value="CobN/Mg_chltase"/>
</dbReference>
<name>A0A447TA76_CHRVL</name>
<evidence type="ECO:0000313" key="3">
    <source>
        <dbReference type="EMBL" id="VEB41777.1"/>
    </source>
</evidence>
<dbReference type="Pfam" id="PF02514">
    <property type="entry name" value="CobN-Mg_chel"/>
    <property type="match status" value="1"/>
</dbReference>
<feature type="compositionally biased region" description="Basic residues" evidence="1">
    <location>
        <begin position="315"/>
        <end position="324"/>
    </location>
</feature>
<organism evidence="3 4">
    <name type="scientific">Chromobacterium violaceum</name>
    <dbReference type="NCBI Taxonomy" id="536"/>
    <lineage>
        <taxon>Bacteria</taxon>
        <taxon>Pseudomonadati</taxon>
        <taxon>Pseudomonadota</taxon>
        <taxon>Betaproteobacteria</taxon>
        <taxon>Neisseriales</taxon>
        <taxon>Chromobacteriaceae</taxon>
        <taxon>Chromobacterium</taxon>
    </lineage>
</organism>
<dbReference type="PANTHER" id="PTHR44119:SF4">
    <property type="entry name" value="AEROBIC COBALTOCHELATASE SUBUNIT COBN"/>
    <property type="match status" value="1"/>
</dbReference>
<sequence length="324" mass="36380">MGLDSPASLYAMLRGMQARGYQMAELPPDSDALMHELIDRGAYDQDYLSAEQMKNAAARVPAQRYQAWFDELPDSLRDKMLQRWGQPPGGAYVDGDELVFSGLDYGNVFVALQPPRGYGMDPDAIYHTPDLPPTHHYYALYRWLRDDWRADAIVHVGKHGTLEWLPGKGVGLSQHCFPDALLGDMPLFYPFIVNDPGEGSQAKRRGHAVIIDHLTPAMTTADSYGPLAQLTQLVDEYYQVELLDPNKLPLLQQQIWDLIKEAKLDTDLAAMLKHDHDHDHDHGMSTSIITITTMATIIRMPAISARPPPSTASTGRRRPSRRPR</sequence>
<evidence type="ECO:0000313" key="4">
    <source>
        <dbReference type="Proteomes" id="UP000275777"/>
    </source>
</evidence>
<evidence type="ECO:0000259" key="2">
    <source>
        <dbReference type="Pfam" id="PF02514"/>
    </source>
</evidence>
<protein>
    <submittedName>
        <fullName evidence="3">Aerobic cobaltochelatase subunit CobN</fullName>
        <ecNumber evidence="3">6.6.1.2</ecNumber>
    </submittedName>
</protein>
<dbReference type="AlphaFoldDB" id="A0A447TA76"/>
<feature type="region of interest" description="Disordered" evidence="1">
    <location>
        <begin position="301"/>
        <end position="324"/>
    </location>
</feature>